<dbReference type="Gene3D" id="3.40.50.720">
    <property type="entry name" value="NAD(P)-binding Rossmann-like Domain"/>
    <property type="match status" value="1"/>
</dbReference>
<dbReference type="InterPro" id="IPR016040">
    <property type="entry name" value="NAD(P)-bd_dom"/>
</dbReference>
<dbReference type="PROSITE" id="PS00059">
    <property type="entry name" value="ADH_ZINC"/>
    <property type="match status" value="1"/>
</dbReference>
<gene>
    <name evidence="2" type="ORF">GB882_17655</name>
</gene>
<organism evidence="2 3">
    <name type="scientific">Georgenia ruanii</name>
    <dbReference type="NCBI Taxonomy" id="348442"/>
    <lineage>
        <taxon>Bacteria</taxon>
        <taxon>Bacillati</taxon>
        <taxon>Actinomycetota</taxon>
        <taxon>Actinomycetes</taxon>
        <taxon>Micrococcales</taxon>
        <taxon>Bogoriellaceae</taxon>
        <taxon>Georgenia</taxon>
    </lineage>
</organism>
<evidence type="ECO:0000313" key="2">
    <source>
        <dbReference type="EMBL" id="MPV90501.1"/>
    </source>
</evidence>
<protein>
    <submittedName>
        <fullName evidence="2">NAD(P)H-binding protein</fullName>
    </submittedName>
</protein>
<dbReference type="InterPro" id="IPR051606">
    <property type="entry name" value="Polyketide_Oxido-like"/>
</dbReference>
<feature type="domain" description="NAD(P)-binding" evidence="1">
    <location>
        <begin position="7"/>
        <end position="185"/>
    </location>
</feature>
<name>A0A7J9V0U5_9MICO</name>
<dbReference type="PANTHER" id="PTHR43355">
    <property type="entry name" value="FLAVIN REDUCTASE (NADPH)"/>
    <property type="match status" value="1"/>
</dbReference>
<dbReference type="GO" id="GO:0016646">
    <property type="term" value="F:oxidoreductase activity, acting on the CH-NH group of donors, NAD or NADP as acceptor"/>
    <property type="evidence" value="ECO:0007669"/>
    <property type="project" value="TreeGrafter"/>
</dbReference>
<comment type="caution">
    <text evidence="2">The sequence shown here is derived from an EMBL/GenBank/DDBJ whole genome shotgun (WGS) entry which is preliminary data.</text>
</comment>
<dbReference type="OrthoDB" id="3191258at2"/>
<dbReference type="Pfam" id="PF13460">
    <property type="entry name" value="NAD_binding_10"/>
    <property type="match status" value="1"/>
</dbReference>
<dbReference type="InterPro" id="IPR002328">
    <property type="entry name" value="ADH_Zn_CS"/>
</dbReference>
<dbReference type="InterPro" id="IPR036291">
    <property type="entry name" value="NAD(P)-bd_dom_sf"/>
</dbReference>
<keyword evidence="3" id="KW-1185">Reference proteome</keyword>
<dbReference type="SUPFAM" id="SSF51735">
    <property type="entry name" value="NAD(P)-binding Rossmann-fold domains"/>
    <property type="match status" value="1"/>
</dbReference>
<proteinExistence type="predicted"/>
<accession>A0A7J9V0U5</accession>
<dbReference type="Proteomes" id="UP000429644">
    <property type="component" value="Unassembled WGS sequence"/>
</dbReference>
<dbReference type="PANTHER" id="PTHR43355:SF2">
    <property type="entry name" value="FLAVIN REDUCTASE (NADPH)"/>
    <property type="match status" value="1"/>
</dbReference>
<evidence type="ECO:0000313" key="3">
    <source>
        <dbReference type="Proteomes" id="UP000429644"/>
    </source>
</evidence>
<sequence>MKIAVYGATGMIGREVVAEARRRGHEVTGFSRSGGDDVRRADLGDTATFRKVADEHEAVVISIPPDRTGGPHEPLLEAFDGVVSAGPHARVLAVVGAGSLEMDGVALADNPEFPEAYRPEAITMTKVLDRFRAADDLDWTAVSPAPMIQPGKRTGAYRTATDTPAGESISSQDLAVAIVDELEAPRHRRERFTAAN</sequence>
<dbReference type="GO" id="GO:0008270">
    <property type="term" value="F:zinc ion binding"/>
    <property type="evidence" value="ECO:0007669"/>
    <property type="project" value="InterPro"/>
</dbReference>
<dbReference type="AlphaFoldDB" id="A0A7J9V0U5"/>
<reference evidence="2 3" key="1">
    <citation type="submission" date="2019-10" db="EMBL/GenBank/DDBJ databases">
        <title>Georgenia wutianyii sp. nov. and Georgenia yuyongxinii sp. nov. isolated from plateau pika (Ochotona curzoniae) in the Qinghai-Tibet plateau of China.</title>
        <authorList>
            <person name="Tian Z."/>
        </authorList>
    </citation>
    <scope>NUCLEOTIDE SEQUENCE [LARGE SCALE GENOMIC DNA]</scope>
    <source>
        <strain evidence="2 3">JCM 15130</strain>
    </source>
</reference>
<evidence type="ECO:0000259" key="1">
    <source>
        <dbReference type="Pfam" id="PF13460"/>
    </source>
</evidence>
<dbReference type="EMBL" id="WHPD01003792">
    <property type="protein sequence ID" value="MPV90501.1"/>
    <property type="molecule type" value="Genomic_DNA"/>
</dbReference>
<dbReference type="RefSeq" id="WP_152233307.1">
    <property type="nucleotide sequence ID" value="NZ_BAAAOT010000040.1"/>
</dbReference>